<reference evidence="2 3" key="1">
    <citation type="submission" date="2016-07" db="EMBL/GenBank/DDBJ databases">
        <authorList>
            <person name="Lefevre C.T."/>
        </authorList>
    </citation>
    <scope>NUCLEOTIDE SEQUENCE [LARGE SCALE GENOMIC DNA]</scope>
    <source>
        <strain evidence="2">PR1</strain>
    </source>
</reference>
<feature type="compositionally biased region" description="Basic residues" evidence="1">
    <location>
        <begin position="208"/>
        <end position="221"/>
    </location>
</feature>
<accession>A0A1C3RFD5</accession>
<dbReference type="RefSeq" id="WP_069186621.1">
    <property type="nucleotide sequence ID" value="NZ_FLYE01000006.1"/>
</dbReference>
<dbReference type="AlphaFoldDB" id="A0A1C3RFD5"/>
<dbReference type="Proteomes" id="UP000231658">
    <property type="component" value="Unassembled WGS sequence"/>
</dbReference>
<name>A0A1C3RFD5_9PROT</name>
<evidence type="ECO:0000313" key="3">
    <source>
        <dbReference type="Proteomes" id="UP000231658"/>
    </source>
</evidence>
<keyword evidence="3" id="KW-1185">Reference proteome</keyword>
<dbReference type="STRING" id="1867952.MTBPR1_140042"/>
<proteinExistence type="predicted"/>
<protein>
    <submittedName>
        <fullName evidence="2">Uncharacterized protein</fullName>
    </submittedName>
</protein>
<evidence type="ECO:0000256" key="1">
    <source>
        <dbReference type="SAM" id="MobiDB-lite"/>
    </source>
</evidence>
<gene>
    <name evidence="2" type="ORF">MTBPR1_140042</name>
</gene>
<organism evidence="2 3">
    <name type="scientific">Candidatus Terasakiella magnetica</name>
    <dbReference type="NCBI Taxonomy" id="1867952"/>
    <lineage>
        <taxon>Bacteria</taxon>
        <taxon>Pseudomonadati</taxon>
        <taxon>Pseudomonadota</taxon>
        <taxon>Alphaproteobacteria</taxon>
        <taxon>Rhodospirillales</taxon>
        <taxon>Terasakiellaceae</taxon>
        <taxon>Terasakiella</taxon>
    </lineage>
</organism>
<evidence type="ECO:0000313" key="2">
    <source>
        <dbReference type="EMBL" id="SCA55924.1"/>
    </source>
</evidence>
<feature type="compositionally biased region" description="Basic and acidic residues" evidence="1">
    <location>
        <begin position="222"/>
        <end position="234"/>
    </location>
</feature>
<sequence>MAKEKKKKSRGKKFKALKGASKITVEEQLEESLSEYETSLEPIELRDTNTIFLLPDVSSYGYSKTNVILAYMLFPRKDEDKAEREAFLRSFERKALCENLLADEWSDHLGHNIKNKWPMKLNREDIELLAFDQRPEDVQVMSKNETYFRYGYLAARSLEFMYCLLEAKNDDEYRYEGRISPGLLPYYLPLEIYNPLYEMEKEITKTNKQKNKGLLHAKKKKAAENAERKKGRKLSENELSKVLGNVTLSKDEKLDEEEVSPLRKVLTNTPPRTVKAFRQLRGKYQNVAHLWAAYFDRNGKPIFDVYGNRKGKKVSGKDLFKFLARAEEIRKMSEERGAFDAMHQSEVPASPYKIVPLADVHQLNDESFKKHLSGDCEDKVISALLDDNFQSDPEFWQLSKLWNGSRPLEKPEMLKKIKPESEVAEETRIEDSYSKQIRLNVHFETKFSNKQRKHLEKAREEYIKANESYPEDVRSFLNQKVEKWSERKSQSAPED</sequence>
<feature type="region of interest" description="Disordered" evidence="1">
    <location>
        <begin position="208"/>
        <end position="234"/>
    </location>
</feature>
<dbReference type="EMBL" id="FLYE01000006">
    <property type="protein sequence ID" value="SCA55924.1"/>
    <property type="molecule type" value="Genomic_DNA"/>
</dbReference>